<keyword evidence="2" id="KW-0067">ATP-binding</keyword>
<keyword evidence="2" id="KW-0347">Helicase</keyword>
<organism evidence="2">
    <name type="scientific">Zea mays</name>
    <name type="common">Maize</name>
    <dbReference type="NCBI Taxonomy" id="4577"/>
    <lineage>
        <taxon>Eukaryota</taxon>
        <taxon>Viridiplantae</taxon>
        <taxon>Streptophyta</taxon>
        <taxon>Embryophyta</taxon>
        <taxon>Tracheophyta</taxon>
        <taxon>Spermatophyta</taxon>
        <taxon>Magnoliopsida</taxon>
        <taxon>Liliopsida</taxon>
        <taxon>Poales</taxon>
        <taxon>Poaceae</taxon>
        <taxon>PACMAD clade</taxon>
        <taxon>Panicoideae</taxon>
        <taxon>Andropogonodae</taxon>
        <taxon>Andropogoneae</taxon>
        <taxon>Tripsacinae</taxon>
        <taxon>Zea</taxon>
    </lineage>
</organism>
<name>A0A1D6H047_MAIZE</name>
<dbReference type="EMBL" id="CM000781">
    <property type="protein sequence ID" value="AQK68337.1"/>
    <property type="molecule type" value="Genomic_DNA"/>
</dbReference>
<keyword evidence="2" id="KW-0547">Nucleotide-binding</keyword>
<protein>
    <submittedName>
        <fullName evidence="2">ATP-dependent DNA helicase Q-like 4A</fullName>
    </submittedName>
</protein>
<proteinExistence type="predicted"/>
<sequence>MPGARDGHHGRQLLGDCGRQCPPRHQRRHLTCLHHRSARHQCRDHSLRVRRLLSWHDLFSRVRRLGLARLRPPGAGRRRYPIHLQPRHNRRSPLHVRSGRRWDPCRHAKRVPCICPLFATVGGYSRAHAPSRLPMLLTVCRRRPLHSSSASPPLLLSSRNTTPPSLASTACPPSAWSSMRGWCTASPLLPPFPLPRQPSTPPLQAWAWTPMSLQPPCPPCHAGGPRCPVSGTVVALRAPLHVAGLIHGGSFPMSPSVGYSDDTSYNVPPPSTPAASPLQSIPGTPTSAAVPMRAFVMPVNSSSLSYLLV</sequence>
<dbReference type="EMBL" id="CM000781">
    <property type="protein sequence ID" value="AQK68327.1"/>
    <property type="molecule type" value="Genomic_DNA"/>
</dbReference>
<dbReference type="GO" id="GO:0004386">
    <property type="term" value="F:helicase activity"/>
    <property type="evidence" value="ECO:0007669"/>
    <property type="project" value="UniProtKB-KW"/>
</dbReference>
<feature type="region of interest" description="Disordered" evidence="1">
    <location>
        <begin position="262"/>
        <end position="282"/>
    </location>
</feature>
<feature type="compositionally biased region" description="Polar residues" evidence="1">
    <location>
        <begin position="273"/>
        <end position="282"/>
    </location>
</feature>
<evidence type="ECO:0000313" key="2">
    <source>
        <dbReference type="EMBL" id="AQK68327.1"/>
    </source>
</evidence>
<feature type="region of interest" description="Disordered" evidence="1">
    <location>
        <begin position="1"/>
        <end position="20"/>
    </location>
</feature>
<reference evidence="2" key="1">
    <citation type="submission" date="2015-12" db="EMBL/GenBank/DDBJ databases">
        <title>Update maize B73 reference genome by single molecule sequencing technologies.</title>
        <authorList>
            <consortium name="Maize Genome Sequencing Project"/>
            <person name="Ware D."/>
        </authorList>
    </citation>
    <scope>NUCLEOTIDE SEQUENCE</scope>
    <source>
        <tissue evidence="2">Seedling</tissue>
    </source>
</reference>
<keyword evidence="2" id="KW-0378">Hydrolase</keyword>
<evidence type="ECO:0000256" key="1">
    <source>
        <dbReference type="SAM" id="MobiDB-lite"/>
    </source>
</evidence>
<accession>A0A1D6H047</accession>
<dbReference type="AlphaFoldDB" id="A0A1D6H047"/>
<gene>
    <name evidence="2" type="ORF">ZEAMMB73_Zm00001d015212</name>
</gene>